<gene>
    <name evidence="4" type="ORF">KL86DPRO_50074</name>
</gene>
<proteinExistence type="predicted"/>
<dbReference type="EMBL" id="FLUQ01000005">
    <property type="protein sequence ID" value="SBW09123.1"/>
    <property type="molecule type" value="Genomic_DNA"/>
</dbReference>
<dbReference type="Gene3D" id="1.10.3210.10">
    <property type="entry name" value="Hypothetical protein af1432"/>
    <property type="match status" value="1"/>
</dbReference>
<evidence type="ECO:0000259" key="3">
    <source>
        <dbReference type="PROSITE" id="PS51832"/>
    </source>
</evidence>
<dbReference type="InterPro" id="IPR037522">
    <property type="entry name" value="HD_GYP_dom"/>
</dbReference>
<dbReference type="PANTHER" id="PTHR43155:SF2">
    <property type="entry name" value="CYCLIC DI-GMP PHOSPHODIESTERASE PA4108"/>
    <property type="match status" value="1"/>
</dbReference>
<keyword evidence="1" id="KW-0472">Membrane</keyword>
<dbReference type="InterPro" id="IPR013656">
    <property type="entry name" value="PAS_4"/>
</dbReference>
<dbReference type="Pfam" id="PF13487">
    <property type="entry name" value="HD_5"/>
    <property type="match status" value="1"/>
</dbReference>
<dbReference type="PANTHER" id="PTHR43155">
    <property type="entry name" value="CYCLIC DI-GMP PHOSPHODIESTERASE PA4108-RELATED"/>
    <property type="match status" value="1"/>
</dbReference>
<dbReference type="SUPFAM" id="SSF109604">
    <property type="entry name" value="HD-domain/PDEase-like"/>
    <property type="match status" value="1"/>
</dbReference>
<dbReference type="InterPro" id="IPR003607">
    <property type="entry name" value="HD/PDEase_dom"/>
</dbReference>
<keyword evidence="1" id="KW-1133">Transmembrane helix</keyword>
<dbReference type="InterPro" id="IPR035965">
    <property type="entry name" value="PAS-like_dom_sf"/>
</dbReference>
<feature type="domain" description="PAC" evidence="2">
    <location>
        <begin position="440"/>
        <end position="504"/>
    </location>
</feature>
<dbReference type="AlphaFoldDB" id="A0A212KBR4"/>
<name>A0A212KBR4_9DELT</name>
<dbReference type="Gene3D" id="3.30.450.20">
    <property type="entry name" value="PAS domain"/>
    <property type="match status" value="1"/>
</dbReference>
<dbReference type="NCBIfam" id="TIGR00229">
    <property type="entry name" value="sensory_box"/>
    <property type="match status" value="1"/>
</dbReference>
<evidence type="ECO:0000256" key="1">
    <source>
        <dbReference type="SAM" id="Phobius"/>
    </source>
</evidence>
<feature type="transmembrane region" description="Helical" evidence="1">
    <location>
        <begin position="336"/>
        <end position="356"/>
    </location>
</feature>
<keyword evidence="1" id="KW-0812">Transmembrane</keyword>
<dbReference type="InterPro" id="IPR000700">
    <property type="entry name" value="PAS-assoc_C"/>
</dbReference>
<dbReference type="CDD" id="cd00130">
    <property type="entry name" value="PAS"/>
    <property type="match status" value="1"/>
</dbReference>
<feature type="domain" description="HD-GYP" evidence="3">
    <location>
        <begin position="502"/>
        <end position="696"/>
    </location>
</feature>
<dbReference type="SUPFAM" id="SSF55785">
    <property type="entry name" value="PYP-like sensor domain (PAS domain)"/>
    <property type="match status" value="1"/>
</dbReference>
<feature type="transmembrane region" description="Helical" evidence="1">
    <location>
        <begin position="24"/>
        <end position="44"/>
    </location>
</feature>
<dbReference type="PROSITE" id="PS51832">
    <property type="entry name" value="HD_GYP"/>
    <property type="match status" value="1"/>
</dbReference>
<dbReference type="PROSITE" id="PS50113">
    <property type="entry name" value="PAC"/>
    <property type="match status" value="1"/>
</dbReference>
<evidence type="ECO:0000313" key="4">
    <source>
        <dbReference type="EMBL" id="SBW09123.1"/>
    </source>
</evidence>
<reference evidence="4" key="1">
    <citation type="submission" date="2016-04" db="EMBL/GenBank/DDBJ databases">
        <authorList>
            <person name="Evans L.H."/>
            <person name="Alamgir A."/>
            <person name="Owens N."/>
            <person name="Weber N.D."/>
            <person name="Virtaneva K."/>
            <person name="Barbian K."/>
            <person name="Babar A."/>
            <person name="Rosenke K."/>
        </authorList>
    </citation>
    <scope>NUCLEOTIDE SEQUENCE</scope>
    <source>
        <strain evidence="4">86</strain>
    </source>
</reference>
<dbReference type="CDD" id="cd00077">
    <property type="entry name" value="HDc"/>
    <property type="match status" value="1"/>
</dbReference>
<organism evidence="4">
    <name type="scientific">uncultured delta proteobacterium</name>
    <dbReference type="NCBI Taxonomy" id="34034"/>
    <lineage>
        <taxon>Bacteria</taxon>
        <taxon>Deltaproteobacteria</taxon>
        <taxon>environmental samples</taxon>
    </lineage>
</organism>
<evidence type="ECO:0000259" key="2">
    <source>
        <dbReference type="PROSITE" id="PS50113"/>
    </source>
</evidence>
<protein>
    <submittedName>
        <fullName evidence="4">Putative PAS/PAC sensor protein</fullName>
    </submittedName>
</protein>
<dbReference type="InterPro" id="IPR000014">
    <property type="entry name" value="PAS"/>
</dbReference>
<sequence>MAQNMTPQPVDIATVGTTQKRSRLVAFGVGTLIVAVALVSFWAYKEVRSTEVKLEERLSDRAKILVDDRVAAVDTQVNGLKNAASRLLEAPMFTFFAAEVNNYKGDIGVLIAPEKRDNGAAPADKDALDKLMDNVPLMVVTLRDFCQGEGFVAGRIVNAQGNTYLSTMATTPALSDAEQRRVASVVETGKAVVSPVYTSSFGLVHDLVLPIFPPAFETQARPVSVLLLTKAVTGKNNLSELVQTTTVAGEGFAVKFIQKITDGYEKLELGSGSLSKVAAPAGITEDTLPFGVRLSVGGGEDVYSAGRRIPGTDWWIVQERSYLASRIDYHEAVQRIIILAVLASLVLALVVSVFWWRLVGKEQEEIAGQFRDLCGVIGDQKQLLDGINGTIKDPISMTDETGVYRYVNKAFGLAVSRSPEEVEGLDTKAVFGFDTAKRLRISDQKIIDGADSVTIDETIWLQSKRHFFQISKAGLKDEEGKLTGIVSVFRDITAQVEAQERGSRMVQQTIHALVRAIEASDPFLGGHSRIMGQIAVGIAKTLGLSNRDVATVEAAASLSQIGKMFVPREVLTKPGALTEDEKKIMEQHVEYAREVLKDIEFELPVLEAVYQMNERLDGEGYPQKLTGEQIGMPARVLAVANAFTAMARPRSYRAAIPVEKALSILKEDSSDYDASVVSALGKVLQTPEGERIVAQAAASQAL</sequence>
<accession>A0A212KBR4</accession>
<dbReference type="Pfam" id="PF08448">
    <property type="entry name" value="PAS_4"/>
    <property type="match status" value="1"/>
</dbReference>